<gene>
    <name evidence="1" type="ORF">C2G38_2205989</name>
</gene>
<proteinExistence type="predicted"/>
<dbReference type="Proteomes" id="UP000266673">
    <property type="component" value="Unassembled WGS sequence"/>
</dbReference>
<protein>
    <submittedName>
        <fullName evidence="1">Uncharacterized protein</fullName>
    </submittedName>
</protein>
<dbReference type="OrthoDB" id="2376850at2759"/>
<dbReference type="AlphaFoldDB" id="A0A397UK40"/>
<accession>A0A397UK40</accession>
<keyword evidence="2" id="KW-1185">Reference proteome</keyword>
<dbReference type="EMBL" id="QKWP01001244">
    <property type="protein sequence ID" value="RIB10494.1"/>
    <property type="molecule type" value="Genomic_DNA"/>
</dbReference>
<reference evidence="1 2" key="1">
    <citation type="submission" date="2018-06" db="EMBL/GenBank/DDBJ databases">
        <title>Comparative genomics reveals the genomic features of Rhizophagus irregularis, R. cerebriforme, R. diaphanum and Gigaspora rosea, and their symbiotic lifestyle signature.</title>
        <authorList>
            <person name="Morin E."/>
            <person name="San Clemente H."/>
            <person name="Chen E.C.H."/>
            <person name="De La Providencia I."/>
            <person name="Hainaut M."/>
            <person name="Kuo A."/>
            <person name="Kohler A."/>
            <person name="Murat C."/>
            <person name="Tang N."/>
            <person name="Roy S."/>
            <person name="Loubradou J."/>
            <person name="Henrissat B."/>
            <person name="Grigoriev I.V."/>
            <person name="Corradi N."/>
            <person name="Roux C."/>
            <person name="Martin F.M."/>
        </authorList>
    </citation>
    <scope>NUCLEOTIDE SEQUENCE [LARGE SCALE GENOMIC DNA]</scope>
    <source>
        <strain evidence="1 2">DAOM 194757</strain>
    </source>
</reference>
<comment type="caution">
    <text evidence="1">The sequence shown here is derived from an EMBL/GenBank/DDBJ whole genome shotgun (WGS) entry which is preliminary data.</text>
</comment>
<name>A0A397UK40_9GLOM</name>
<sequence>MENGDIEKKHKIVYCQIDYIDNKLQFLIKYRVNLKNIVISTKSTLQATLLYAKAINPSFKSTISGSLVFGL</sequence>
<organism evidence="1 2">
    <name type="scientific">Gigaspora rosea</name>
    <dbReference type="NCBI Taxonomy" id="44941"/>
    <lineage>
        <taxon>Eukaryota</taxon>
        <taxon>Fungi</taxon>
        <taxon>Fungi incertae sedis</taxon>
        <taxon>Mucoromycota</taxon>
        <taxon>Glomeromycotina</taxon>
        <taxon>Glomeromycetes</taxon>
        <taxon>Diversisporales</taxon>
        <taxon>Gigasporaceae</taxon>
        <taxon>Gigaspora</taxon>
    </lineage>
</organism>
<evidence type="ECO:0000313" key="1">
    <source>
        <dbReference type="EMBL" id="RIB10494.1"/>
    </source>
</evidence>
<evidence type="ECO:0000313" key="2">
    <source>
        <dbReference type="Proteomes" id="UP000266673"/>
    </source>
</evidence>